<keyword evidence="1" id="KW-0812">Transmembrane</keyword>
<dbReference type="AlphaFoldDB" id="G0UQ86"/>
<protein>
    <submittedName>
        <fullName evidence="2">Uncharacterized protein</fullName>
    </submittedName>
</protein>
<feature type="transmembrane region" description="Helical" evidence="1">
    <location>
        <begin position="101"/>
        <end position="119"/>
    </location>
</feature>
<dbReference type="EMBL" id="HE575320">
    <property type="protein sequence ID" value="CCC91547.1"/>
    <property type="molecule type" value="Genomic_DNA"/>
</dbReference>
<organism evidence="2">
    <name type="scientific">Trypanosoma congolense (strain IL3000)</name>
    <dbReference type="NCBI Taxonomy" id="1068625"/>
    <lineage>
        <taxon>Eukaryota</taxon>
        <taxon>Discoba</taxon>
        <taxon>Euglenozoa</taxon>
        <taxon>Kinetoplastea</taxon>
        <taxon>Metakinetoplastina</taxon>
        <taxon>Trypanosomatida</taxon>
        <taxon>Trypanosomatidae</taxon>
        <taxon>Trypanosoma</taxon>
        <taxon>Nannomonas</taxon>
    </lineage>
</organism>
<reference evidence="2" key="1">
    <citation type="journal article" date="2012" name="Proc. Natl. Acad. Sci. U.S.A.">
        <title>Antigenic diversity is generated by distinct evolutionary mechanisms in African trypanosome species.</title>
        <authorList>
            <person name="Jackson A.P."/>
            <person name="Berry A."/>
            <person name="Aslett M."/>
            <person name="Allison H.C."/>
            <person name="Burton P."/>
            <person name="Vavrova-Anderson J."/>
            <person name="Brown R."/>
            <person name="Browne H."/>
            <person name="Corton N."/>
            <person name="Hauser H."/>
            <person name="Gamble J."/>
            <person name="Gilderthorp R."/>
            <person name="Marcello L."/>
            <person name="McQuillan J."/>
            <person name="Otto T.D."/>
            <person name="Quail M.A."/>
            <person name="Sanders M.J."/>
            <person name="van Tonder A."/>
            <person name="Ginger M.L."/>
            <person name="Field M.C."/>
            <person name="Barry J.D."/>
            <person name="Hertz-Fowler C."/>
            <person name="Berriman M."/>
        </authorList>
    </citation>
    <scope>NUCLEOTIDE SEQUENCE</scope>
    <source>
        <strain evidence="2">IL3000</strain>
    </source>
</reference>
<accession>G0UQ86</accession>
<evidence type="ECO:0000256" key="1">
    <source>
        <dbReference type="SAM" id="Phobius"/>
    </source>
</evidence>
<gene>
    <name evidence="2" type="ORF">TCIL3000_7_3610</name>
</gene>
<proteinExistence type="predicted"/>
<sequence>MRTSVTAVASPFLDSDRGPPLPFPGNISVSLPTVLECELSSPYYSPFQFFPHAPAADFIPTGPSSRVIKIRISSSKARVWLMTSEVALFNCQRAYANFNRFVYLFIFFIITICHLRPLLNVQM</sequence>
<keyword evidence="1" id="KW-1133">Transmembrane helix</keyword>
<name>G0UQ86_TRYCI</name>
<keyword evidence="1" id="KW-0472">Membrane</keyword>
<evidence type="ECO:0000313" key="2">
    <source>
        <dbReference type="EMBL" id="CCC91547.1"/>
    </source>
</evidence>